<keyword evidence="3" id="KW-0808">Transferase</keyword>
<feature type="coiled-coil region" evidence="6">
    <location>
        <begin position="14"/>
        <end position="90"/>
    </location>
</feature>
<gene>
    <name evidence="8" type="ORF">S01H1_14877</name>
</gene>
<evidence type="ECO:0000256" key="3">
    <source>
        <dbReference type="ARBA" id="ARBA00022679"/>
    </source>
</evidence>
<proteinExistence type="predicted"/>
<dbReference type="PANTHER" id="PTHR43711">
    <property type="entry name" value="TWO-COMPONENT HISTIDINE KINASE"/>
    <property type="match status" value="1"/>
</dbReference>
<evidence type="ECO:0000256" key="6">
    <source>
        <dbReference type="SAM" id="Coils"/>
    </source>
</evidence>
<evidence type="ECO:0000256" key="5">
    <source>
        <dbReference type="ARBA" id="ARBA00023012"/>
    </source>
</evidence>
<evidence type="ECO:0000259" key="7">
    <source>
        <dbReference type="SMART" id="SM00388"/>
    </source>
</evidence>
<feature type="domain" description="Signal transduction histidine kinase dimerisation/phosphoacceptor" evidence="7">
    <location>
        <begin position="93"/>
        <end position="158"/>
    </location>
</feature>
<dbReference type="InterPro" id="IPR036097">
    <property type="entry name" value="HisK_dim/P_sf"/>
</dbReference>
<comment type="catalytic activity">
    <reaction evidence="1">
        <text>ATP + protein L-histidine = ADP + protein N-phospho-L-histidine.</text>
        <dbReference type="EC" id="2.7.13.3"/>
    </reaction>
</comment>
<protein>
    <recommendedName>
        <fullName evidence="2">histidine kinase</fullName>
        <ecNumber evidence="2">2.7.13.3</ecNumber>
    </recommendedName>
</protein>
<dbReference type="SMART" id="SM00388">
    <property type="entry name" value="HisKA"/>
    <property type="match status" value="1"/>
</dbReference>
<keyword evidence="6" id="KW-0175">Coiled coil</keyword>
<evidence type="ECO:0000256" key="2">
    <source>
        <dbReference type="ARBA" id="ARBA00012438"/>
    </source>
</evidence>
<dbReference type="AlphaFoldDB" id="X0RJM0"/>
<evidence type="ECO:0000256" key="1">
    <source>
        <dbReference type="ARBA" id="ARBA00000085"/>
    </source>
</evidence>
<dbReference type="PANTHER" id="PTHR43711:SF31">
    <property type="entry name" value="HISTIDINE KINASE"/>
    <property type="match status" value="1"/>
</dbReference>
<dbReference type="GO" id="GO:0000155">
    <property type="term" value="F:phosphorelay sensor kinase activity"/>
    <property type="evidence" value="ECO:0007669"/>
    <property type="project" value="InterPro"/>
</dbReference>
<dbReference type="EMBL" id="BARS01007754">
    <property type="protein sequence ID" value="GAF68973.1"/>
    <property type="molecule type" value="Genomic_DNA"/>
</dbReference>
<keyword evidence="5" id="KW-0902">Two-component regulatory system</keyword>
<dbReference type="InterPro" id="IPR003661">
    <property type="entry name" value="HisK_dim/P_dom"/>
</dbReference>
<dbReference type="SUPFAM" id="SSF47384">
    <property type="entry name" value="Homodimeric domain of signal transducing histidine kinase"/>
    <property type="match status" value="1"/>
</dbReference>
<accession>X0RJM0</accession>
<evidence type="ECO:0000313" key="8">
    <source>
        <dbReference type="EMBL" id="GAF68973.1"/>
    </source>
</evidence>
<evidence type="ECO:0000256" key="4">
    <source>
        <dbReference type="ARBA" id="ARBA00022777"/>
    </source>
</evidence>
<name>X0RJM0_9ZZZZ</name>
<feature type="non-terminal residue" evidence="8">
    <location>
        <position position="176"/>
    </location>
</feature>
<dbReference type="InterPro" id="IPR050736">
    <property type="entry name" value="Sensor_HK_Regulatory"/>
</dbReference>
<dbReference type="Pfam" id="PF00512">
    <property type="entry name" value="HisKA"/>
    <property type="match status" value="1"/>
</dbReference>
<organism evidence="8">
    <name type="scientific">marine sediment metagenome</name>
    <dbReference type="NCBI Taxonomy" id="412755"/>
    <lineage>
        <taxon>unclassified sequences</taxon>
        <taxon>metagenomes</taxon>
        <taxon>ecological metagenomes</taxon>
    </lineage>
</organism>
<keyword evidence="4" id="KW-0418">Kinase</keyword>
<reference evidence="8" key="1">
    <citation type="journal article" date="2014" name="Front. Microbiol.">
        <title>High frequency of phylogenetically diverse reductive dehalogenase-homologous genes in deep subseafloor sedimentary metagenomes.</title>
        <authorList>
            <person name="Kawai M."/>
            <person name="Futagami T."/>
            <person name="Toyoda A."/>
            <person name="Takaki Y."/>
            <person name="Nishi S."/>
            <person name="Hori S."/>
            <person name="Arai W."/>
            <person name="Tsubouchi T."/>
            <person name="Morono Y."/>
            <person name="Uchiyama I."/>
            <person name="Ito T."/>
            <person name="Fujiyama A."/>
            <person name="Inagaki F."/>
            <person name="Takami H."/>
        </authorList>
    </citation>
    <scope>NUCLEOTIDE SEQUENCE</scope>
    <source>
        <strain evidence="8">Expedition CK06-06</strain>
    </source>
</reference>
<dbReference type="Gene3D" id="1.10.287.130">
    <property type="match status" value="1"/>
</dbReference>
<sequence>MTGPLDTSRPIKEIEGLERQVAKLAKINRALMHRVEKSMDQQANAYSLFQTAISLEEQVRVRTEELKNALSSLERTNDELMSARDASERANRFKTRFFTAVGHDLLQPLHAARLSASALAETVREVDQERLANRIEHALTTIEDLLKSILDISKLEAGAITPSLQPISLEQLFSSL</sequence>
<comment type="caution">
    <text evidence="8">The sequence shown here is derived from an EMBL/GenBank/DDBJ whole genome shotgun (WGS) entry which is preliminary data.</text>
</comment>
<dbReference type="EC" id="2.7.13.3" evidence="2"/>